<evidence type="ECO:0000313" key="5">
    <source>
        <dbReference type="EMBL" id="KAE9392994.1"/>
    </source>
</evidence>
<dbReference type="EMBL" id="ML769583">
    <property type="protein sequence ID" value="KAE9392994.1"/>
    <property type="molecule type" value="Genomic_DNA"/>
</dbReference>
<name>A0A6A4H6M5_9AGAR</name>
<comment type="pathway">
    <text evidence="1">Secondary metabolite biosynthesis.</text>
</comment>
<dbReference type="SUPFAM" id="SSF53335">
    <property type="entry name" value="S-adenosyl-L-methionine-dependent methyltransferases"/>
    <property type="match status" value="1"/>
</dbReference>
<dbReference type="InterPro" id="IPR029063">
    <property type="entry name" value="SAM-dependent_MTases_sf"/>
</dbReference>
<proteinExistence type="inferred from homology"/>
<dbReference type="GO" id="GO:0016740">
    <property type="term" value="F:transferase activity"/>
    <property type="evidence" value="ECO:0007669"/>
    <property type="project" value="UniProtKB-KW"/>
</dbReference>
<dbReference type="InterPro" id="IPR051654">
    <property type="entry name" value="Meroterpenoid_MTases"/>
</dbReference>
<reference evidence="5" key="1">
    <citation type="journal article" date="2019" name="Environ. Microbiol.">
        <title>Fungal ecological strategies reflected in gene transcription - a case study of two litter decomposers.</title>
        <authorList>
            <person name="Barbi F."/>
            <person name="Kohler A."/>
            <person name="Barry K."/>
            <person name="Baskaran P."/>
            <person name="Daum C."/>
            <person name="Fauchery L."/>
            <person name="Ihrmark K."/>
            <person name="Kuo A."/>
            <person name="LaButti K."/>
            <person name="Lipzen A."/>
            <person name="Morin E."/>
            <person name="Grigoriev I.V."/>
            <person name="Henrissat B."/>
            <person name="Lindahl B."/>
            <person name="Martin F."/>
        </authorList>
    </citation>
    <scope>NUCLEOTIDE SEQUENCE</scope>
    <source>
        <strain evidence="5">JB14</strain>
    </source>
</reference>
<dbReference type="Proteomes" id="UP000799118">
    <property type="component" value="Unassembled WGS sequence"/>
</dbReference>
<evidence type="ECO:0000256" key="2">
    <source>
        <dbReference type="ARBA" id="ARBA00022679"/>
    </source>
</evidence>
<evidence type="ECO:0008006" key="7">
    <source>
        <dbReference type="Google" id="ProtNLM"/>
    </source>
</evidence>
<evidence type="ECO:0000256" key="1">
    <source>
        <dbReference type="ARBA" id="ARBA00005179"/>
    </source>
</evidence>
<keyword evidence="6" id="KW-1185">Reference proteome</keyword>
<evidence type="ECO:0000256" key="3">
    <source>
        <dbReference type="ARBA" id="ARBA00022691"/>
    </source>
</evidence>
<dbReference type="AlphaFoldDB" id="A0A6A4H6M5"/>
<accession>A0A6A4H6M5</accession>
<comment type="similarity">
    <text evidence="4">Belongs to the class I-like SAM-binding methyltransferase superfamily.</text>
</comment>
<protein>
    <recommendedName>
        <fullName evidence="7">Methyltransferase domain-containing protein</fullName>
    </recommendedName>
</protein>
<dbReference type="PANTHER" id="PTHR35897:SF1">
    <property type="entry name" value="METHYLTRANSFERASE AUSD"/>
    <property type="match status" value="1"/>
</dbReference>
<sequence>MASPFYVPLDEKFYDLDEDEKTFFKKETGIQDDAELKKHIIGVQTKAFSIYPYPCIRLFDFARLQLGQLPAYEQLIKLGKERKNAILIDVGCCFGSDIRKAVRDGYPVQNTLSLDLRKDLWDLGHELFKSTPHSFPASFMEGDILSPGFLSAVPPFAKDSAPATAVPSLENITSLNELHGFVSAISMNHFFHLFSETQQEQIAYGVAGLLSSEPGSMILGEHGGRSVKGFWAPGGSNLRMFCHSPESWKELWEGIFGVGCVEVKAEFRPAIGGESHFGMYPENKEPLPMMAWSVTRL</sequence>
<dbReference type="PANTHER" id="PTHR35897">
    <property type="entry name" value="METHYLTRANSFERASE AUSD"/>
    <property type="match status" value="1"/>
</dbReference>
<gene>
    <name evidence="5" type="ORF">BT96DRAFT_1023274</name>
</gene>
<dbReference type="OrthoDB" id="2094832at2759"/>
<evidence type="ECO:0000313" key="6">
    <source>
        <dbReference type="Proteomes" id="UP000799118"/>
    </source>
</evidence>
<evidence type="ECO:0000256" key="4">
    <source>
        <dbReference type="ARBA" id="ARBA00038314"/>
    </source>
</evidence>
<keyword evidence="2" id="KW-0808">Transferase</keyword>
<organism evidence="5 6">
    <name type="scientific">Gymnopus androsaceus JB14</name>
    <dbReference type="NCBI Taxonomy" id="1447944"/>
    <lineage>
        <taxon>Eukaryota</taxon>
        <taxon>Fungi</taxon>
        <taxon>Dikarya</taxon>
        <taxon>Basidiomycota</taxon>
        <taxon>Agaricomycotina</taxon>
        <taxon>Agaricomycetes</taxon>
        <taxon>Agaricomycetidae</taxon>
        <taxon>Agaricales</taxon>
        <taxon>Marasmiineae</taxon>
        <taxon>Omphalotaceae</taxon>
        <taxon>Gymnopus</taxon>
    </lineage>
</organism>
<keyword evidence="3" id="KW-0949">S-adenosyl-L-methionine</keyword>